<dbReference type="InterPro" id="IPR003958">
    <property type="entry name" value="CBFA_NFYB_domain"/>
</dbReference>
<dbReference type="Pfam" id="PF00808">
    <property type="entry name" value="CBFD_NFYB_HMF"/>
    <property type="match status" value="1"/>
</dbReference>
<dbReference type="GO" id="GO:0016602">
    <property type="term" value="C:CCAAT-binding factor complex"/>
    <property type="evidence" value="ECO:0000318"/>
    <property type="project" value="GO_Central"/>
</dbReference>
<keyword evidence="2" id="KW-0805">Transcription regulation</keyword>
<dbReference type="Proteomes" id="UP000007305">
    <property type="component" value="Chromosome 5"/>
</dbReference>
<dbReference type="STRING" id="4577.A0A1D6HJ17"/>
<feature type="region of interest" description="Disordered" evidence="4">
    <location>
        <begin position="1"/>
        <end position="42"/>
    </location>
</feature>
<dbReference type="EnsemblPlants" id="Zm00001eb253270_T001">
    <property type="protein sequence ID" value="Zm00001eb253270_P001"/>
    <property type="gene ID" value="Zm00001eb253270"/>
</dbReference>
<dbReference type="PANTHER" id="PTHR11064">
    <property type="entry name" value="CCAAT-BINDING TRANSCRIPTION FACTOR-RELATED"/>
    <property type="match status" value="1"/>
</dbReference>
<dbReference type="Gramene" id="Zm00001eb253270_T001">
    <property type="protein sequence ID" value="Zm00001eb253270_P001"/>
    <property type="gene ID" value="Zm00001eb253270"/>
</dbReference>
<feature type="compositionally biased region" description="Basic and acidic residues" evidence="4">
    <location>
        <begin position="159"/>
        <end position="174"/>
    </location>
</feature>
<keyword evidence="3" id="KW-0804">Transcription</keyword>
<dbReference type="EMBL" id="CM000781">
    <property type="protein sequence ID" value="AQK74482.1"/>
    <property type="molecule type" value="Genomic_DNA"/>
</dbReference>
<dbReference type="GO" id="GO:0046982">
    <property type="term" value="F:protein heterodimerization activity"/>
    <property type="evidence" value="ECO:0007669"/>
    <property type="project" value="InterPro"/>
</dbReference>
<comment type="similarity">
    <text evidence="1">Belongs to the NFYB/HAP3 subunit family.</text>
</comment>
<evidence type="ECO:0000256" key="2">
    <source>
        <dbReference type="ARBA" id="ARBA00023015"/>
    </source>
</evidence>
<evidence type="ECO:0000313" key="6">
    <source>
        <dbReference type="EMBL" id="AQK74482.1"/>
    </source>
</evidence>
<dbReference type="Gene3D" id="1.10.20.10">
    <property type="entry name" value="Histone, subunit A"/>
    <property type="match status" value="1"/>
</dbReference>
<dbReference type="GO" id="GO:0001228">
    <property type="term" value="F:DNA-binding transcription activator activity, RNA polymerase II-specific"/>
    <property type="evidence" value="ECO:0007669"/>
    <property type="project" value="InterPro"/>
</dbReference>
<evidence type="ECO:0000313" key="8">
    <source>
        <dbReference type="Proteomes" id="UP000007305"/>
    </source>
</evidence>
<organism evidence="6">
    <name type="scientific">Zea mays</name>
    <name type="common">Maize</name>
    <dbReference type="NCBI Taxonomy" id="4577"/>
    <lineage>
        <taxon>Eukaryota</taxon>
        <taxon>Viridiplantae</taxon>
        <taxon>Streptophyta</taxon>
        <taxon>Embryophyta</taxon>
        <taxon>Tracheophyta</taxon>
        <taxon>Spermatophyta</taxon>
        <taxon>Magnoliopsida</taxon>
        <taxon>Liliopsida</taxon>
        <taxon>Poales</taxon>
        <taxon>Poaceae</taxon>
        <taxon>PACMAD clade</taxon>
        <taxon>Panicoideae</taxon>
        <taxon>Andropogonodae</taxon>
        <taxon>Andropogoneae</taxon>
        <taxon>Tripsacinae</taxon>
        <taxon>Zea</taxon>
    </lineage>
</organism>
<feature type="region of interest" description="Disordered" evidence="4">
    <location>
        <begin position="135"/>
        <end position="197"/>
    </location>
</feature>
<keyword evidence="8" id="KW-1185">Reference proteome</keyword>
<accession>A0A1D6HJ17</accession>
<reference evidence="6" key="2">
    <citation type="submission" date="2015-12" db="EMBL/GenBank/DDBJ databases">
        <title>Update maize B73 reference genome by single molecule sequencing technologies.</title>
        <authorList>
            <consortium name="Maize Genome Sequencing Project"/>
            <person name="Ware D."/>
        </authorList>
    </citation>
    <scope>NUCLEOTIDE SEQUENCE</scope>
    <source>
        <tissue evidence="6">Seedling</tissue>
    </source>
</reference>
<dbReference type="PANTHER" id="PTHR11064:SF177">
    <property type="entry name" value="NUCLEAR TRANSCRIPTION FACTOR Y SUBUNIT B-1"/>
    <property type="match status" value="1"/>
</dbReference>
<evidence type="ECO:0000259" key="5">
    <source>
        <dbReference type="Pfam" id="PF00808"/>
    </source>
</evidence>
<sequence length="197" mass="20981">MGRKAKRCAGKKDDGREEKVAAAPAAEGASSSSSDGEGAGTAATGLPMANLVRLMRQVIPKGVKISSRAKDLTHDCAVEFVGFLAGEASELARAQHRRTISPEDFTRSLQALGFDDYVRPMSTYISRYREQATSPAGYSGGFARRPPPRATAAPCVSDEETRSRVPPHGEHGDGWRTSVNTPAPGGHGYDYTSPDNM</sequence>
<dbReference type="ExpressionAtlas" id="A0A1D6HJ17">
    <property type="expression patterns" value="baseline and differential"/>
</dbReference>
<dbReference type="SMR" id="A0A1D6HJ17"/>
<reference evidence="7" key="4">
    <citation type="submission" date="2021-05" db="UniProtKB">
        <authorList>
            <consortium name="EnsemblPlants"/>
        </authorList>
    </citation>
    <scope>IDENTIFICATION</scope>
    <source>
        <strain evidence="7">cv. B73</strain>
    </source>
</reference>
<evidence type="ECO:0000256" key="3">
    <source>
        <dbReference type="ARBA" id="ARBA00023163"/>
    </source>
</evidence>
<feature type="compositionally biased region" description="Basic and acidic residues" evidence="4">
    <location>
        <begin position="10"/>
        <end position="20"/>
    </location>
</feature>
<dbReference type="GO" id="GO:0006357">
    <property type="term" value="P:regulation of transcription by RNA polymerase II"/>
    <property type="evidence" value="ECO:0000318"/>
    <property type="project" value="GO_Central"/>
</dbReference>
<feature type="compositionally biased region" description="Low complexity" evidence="4">
    <location>
        <begin position="21"/>
        <end position="42"/>
    </location>
</feature>
<dbReference type="RefSeq" id="XP_023155976.1">
    <property type="nucleotide sequence ID" value="XM_023300208.2"/>
</dbReference>
<dbReference type="GeneID" id="103627669"/>
<dbReference type="SUPFAM" id="SSF47113">
    <property type="entry name" value="Histone-fold"/>
    <property type="match status" value="1"/>
</dbReference>
<dbReference type="InterPro" id="IPR009072">
    <property type="entry name" value="Histone-fold"/>
</dbReference>
<name>A0A1D6HJ17_MAIZE</name>
<proteinExistence type="inferred from homology"/>
<dbReference type="CDD" id="cd22907">
    <property type="entry name" value="HFD_NFYB"/>
    <property type="match status" value="1"/>
</dbReference>
<reference evidence="8" key="1">
    <citation type="journal article" date="2009" name="Science">
        <title>The B73 maize genome: complexity, diversity, and dynamics.</title>
        <authorList>
            <person name="Schnable P.S."/>
            <person name="Ware D."/>
            <person name="Fulton R.S."/>
            <person name="Stein J.C."/>
            <person name="Wei F."/>
            <person name="Pasternak S."/>
            <person name="Liang C."/>
            <person name="Zhang J."/>
            <person name="Fulton L."/>
            <person name="Graves T.A."/>
            <person name="Minx P."/>
            <person name="Reily A.D."/>
            <person name="Courtney L."/>
            <person name="Kruchowski S.S."/>
            <person name="Tomlinson C."/>
            <person name="Strong C."/>
            <person name="Delehaunty K."/>
            <person name="Fronick C."/>
            <person name="Courtney B."/>
            <person name="Rock S.M."/>
            <person name="Belter E."/>
            <person name="Du F."/>
            <person name="Kim K."/>
            <person name="Abbott R.M."/>
            <person name="Cotton M."/>
            <person name="Levy A."/>
            <person name="Marchetto P."/>
            <person name="Ochoa K."/>
            <person name="Jackson S.M."/>
            <person name="Gillam B."/>
            <person name="Chen W."/>
            <person name="Yan L."/>
            <person name="Higginbotham J."/>
            <person name="Cardenas M."/>
            <person name="Waligorski J."/>
            <person name="Applebaum E."/>
            <person name="Phelps L."/>
            <person name="Falcone J."/>
            <person name="Kanchi K."/>
            <person name="Thane T."/>
            <person name="Scimone A."/>
            <person name="Thane N."/>
            <person name="Henke J."/>
            <person name="Wang T."/>
            <person name="Ruppert J."/>
            <person name="Shah N."/>
            <person name="Rotter K."/>
            <person name="Hodges J."/>
            <person name="Ingenthron E."/>
            <person name="Cordes M."/>
            <person name="Kohlberg S."/>
            <person name="Sgro J."/>
            <person name="Delgado B."/>
            <person name="Mead K."/>
            <person name="Chinwalla A."/>
            <person name="Leonard S."/>
            <person name="Crouse K."/>
            <person name="Collura K."/>
            <person name="Kudrna D."/>
            <person name="Currie J."/>
            <person name="He R."/>
            <person name="Angelova A."/>
            <person name="Rajasekar S."/>
            <person name="Mueller T."/>
            <person name="Lomeli R."/>
            <person name="Scara G."/>
            <person name="Ko A."/>
            <person name="Delaney K."/>
            <person name="Wissotski M."/>
            <person name="Lopez G."/>
            <person name="Campos D."/>
            <person name="Braidotti M."/>
            <person name="Ashley E."/>
            <person name="Golser W."/>
            <person name="Kim H."/>
            <person name="Lee S."/>
            <person name="Lin J."/>
            <person name="Dujmic Z."/>
            <person name="Kim W."/>
            <person name="Talag J."/>
            <person name="Zuccolo A."/>
            <person name="Fan C."/>
            <person name="Sebastian A."/>
            <person name="Kramer M."/>
            <person name="Spiegel L."/>
            <person name="Nascimento L."/>
            <person name="Zutavern T."/>
            <person name="Miller B."/>
            <person name="Ambroise C."/>
            <person name="Muller S."/>
            <person name="Spooner W."/>
            <person name="Narechania A."/>
            <person name="Ren L."/>
            <person name="Wei S."/>
            <person name="Kumari S."/>
            <person name="Faga B."/>
            <person name="Levy M.J."/>
            <person name="McMahan L."/>
            <person name="Van Buren P."/>
            <person name="Vaughn M.W."/>
            <person name="Ying K."/>
            <person name="Yeh C.-T."/>
            <person name="Emrich S.J."/>
            <person name="Jia Y."/>
            <person name="Kalyanaraman A."/>
            <person name="Hsia A.-P."/>
            <person name="Barbazuk W.B."/>
            <person name="Baucom R.S."/>
            <person name="Brutnell T.P."/>
            <person name="Carpita N.C."/>
            <person name="Chaparro C."/>
            <person name="Chia J.-M."/>
            <person name="Deragon J.-M."/>
            <person name="Estill J.C."/>
            <person name="Fu Y."/>
            <person name="Jeddeloh J.A."/>
            <person name="Han Y."/>
            <person name="Lee H."/>
            <person name="Li P."/>
            <person name="Lisch D.R."/>
            <person name="Liu S."/>
            <person name="Liu Z."/>
            <person name="Nagel D.H."/>
            <person name="McCann M.C."/>
            <person name="SanMiguel P."/>
            <person name="Myers A.M."/>
            <person name="Nettleton D."/>
            <person name="Nguyen J."/>
            <person name="Penning B.W."/>
            <person name="Ponnala L."/>
            <person name="Schneider K.L."/>
            <person name="Schwartz D.C."/>
            <person name="Sharma A."/>
            <person name="Soderlund C."/>
            <person name="Springer N.M."/>
            <person name="Sun Q."/>
            <person name="Wang H."/>
            <person name="Waterman M."/>
            <person name="Westerman R."/>
            <person name="Wolfgruber T.K."/>
            <person name="Yang L."/>
            <person name="Yu Y."/>
            <person name="Zhang L."/>
            <person name="Zhou S."/>
            <person name="Zhu Q."/>
            <person name="Bennetzen J.L."/>
            <person name="Dawe R.K."/>
            <person name="Jiang J."/>
            <person name="Jiang N."/>
            <person name="Presting G.G."/>
            <person name="Wessler S.R."/>
            <person name="Aluru S."/>
            <person name="Martienssen R.A."/>
            <person name="Clifton S.W."/>
            <person name="McCombie W.R."/>
            <person name="Wing R.A."/>
            <person name="Wilson R.K."/>
        </authorList>
    </citation>
    <scope>NUCLEOTIDE SEQUENCE [LARGE SCALE GENOMIC DNA]</scope>
    <source>
        <strain evidence="8">cv. B73</strain>
    </source>
</reference>
<dbReference type="PRINTS" id="PR00615">
    <property type="entry name" value="CCAATSUBUNTA"/>
</dbReference>
<protein>
    <submittedName>
        <fullName evidence="6">Nuclear transcription factor Y subunit B-6</fullName>
    </submittedName>
</protein>
<reference evidence="7" key="3">
    <citation type="submission" date="2019-07" db="EMBL/GenBank/DDBJ databases">
        <authorList>
            <person name="Seetharam A."/>
            <person name="Woodhouse M."/>
            <person name="Cannon E."/>
        </authorList>
    </citation>
    <scope>NUCLEOTIDE SEQUENCE [LARGE SCALE GENOMIC DNA]</scope>
    <source>
        <strain evidence="7">cv. B73</strain>
    </source>
</reference>
<dbReference type="OMA" id="NTELPMA"/>
<dbReference type="GO" id="GO:0000981">
    <property type="term" value="F:DNA-binding transcription factor activity, RNA polymerase II-specific"/>
    <property type="evidence" value="ECO:0000318"/>
    <property type="project" value="GO_Central"/>
</dbReference>
<gene>
    <name evidence="7" type="primary">LOC103627669</name>
    <name evidence="6" type="ORF">ZEAMMB73_Zm00001d017899</name>
</gene>
<feature type="domain" description="Transcription factor CBF/NF-Y/archaeal histone" evidence="5">
    <location>
        <begin position="45"/>
        <end position="105"/>
    </location>
</feature>
<dbReference type="InterPro" id="IPR027113">
    <property type="entry name" value="Transc_fact_NFYB/HAP3"/>
</dbReference>
<evidence type="ECO:0000313" key="7">
    <source>
        <dbReference type="EnsemblPlants" id="Zm00001eb253270_P001"/>
    </source>
</evidence>
<evidence type="ECO:0000256" key="1">
    <source>
        <dbReference type="ARBA" id="ARBA00009053"/>
    </source>
</evidence>
<dbReference type="AlphaFoldDB" id="A0A1D6HJ17"/>
<evidence type="ECO:0000256" key="4">
    <source>
        <dbReference type="SAM" id="MobiDB-lite"/>
    </source>
</evidence>